<feature type="transmembrane region" description="Helical" evidence="7">
    <location>
        <begin position="103"/>
        <end position="121"/>
    </location>
</feature>
<keyword evidence="3" id="KW-1003">Cell membrane</keyword>
<evidence type="ECO:0000256" key="7">
    <source>
        <dbReference type="RuleBase" id="RU363032"/>
    </source>
</evidence>
<dbReference type="GO" id="GO:0055085">
    <property type="term" value="P:transmembrane transport"/>
    <property type="evidence" value="ECO:0007669"/>
    <property type="project" value="InterPro"/>
</dbReference>
<protein>
    <submittedName>
        <fullName evidence="9">Carbohydrate ABC transporter permease</fullName>
    </submittedName>
</protein>
<accession>A0A7C5RUM9</accession>
<dbReference type="Pfam" id="PF00528">
    <property type="entry name" value="BPD_transp_1"/>
    <property type="match status" value="1"/>
</dbReference>
<dbReference type="AlphaFoldDB" id="A0A7C5RUM9"/>
<evidence type="ECO:0000256" key="6">
    <source>
        <dbReference type="ARBA" id="ARBA00023136"/>
    </source>
</evidence>
<dbReference type="PANTHER" id="PTHR43744">
    <property type="entry name" value="ABC TRANSPORTER PERMEASE PROTEIN MG189-RELATED-RELATED"/>
    <property type="match status" value="1"/>
</dbReference>
<proteinExistence type="inferred from homology"/>
<dbReference type="PANTHER" id="PTHR43744:SF12">
    <property type="entry name" value="ABC TRANSPORTER PERMEASE PROTEIN MG189-RELATED"/>
    <property type="match status" value="1"/>
</dbReference>
<comment type="similarity">
    <text evidence="7">Belongs to the binding-protein-dependent transport system permease family.</text>
</comment>
<evidence type="ECO:0000256" key="4">
    <source>
        <dbReference type="ARBA" id="ARBA00022692"/>
    </source>
</evidence>
<gene>
    <name evidence="9" type="ORF">ENM21_06225</name>
</gene>
<evidence type="ECO:0000259" key="8">
    <source>
        <dbReference type="PROSITE" id="PS50928"/>
    </source>
</evidence>
<comment type="caution">
    <text evidence="9">The sequence shown here is derived from an EMBL/GenBank/DDBJ whole genome shotgun (WGS) entry which is preliminary data.</text>
</comment>
<dbReference type="InterPro" id="IPR035906">
    <property type="entry name" value="MetI-like_sf"/>
</dbReference>
<feature type="transmembrane region" description="Helical" evidence="7">
    <location>
        <begin position="242"/>
        <end position="261"/>
    </location>
</feature>
<comment type="subcellular location">
    <subcellularLocation>
        <location evidence="1 7">Cell membrane</location>
        <topology evidence="1 7">Multi-pass membrane protein</topology>
    </subcellularLocation>
</comment>
<evidence type="ECO:0000256" key="3">
    <source>
        <dbReference type="ARBA" id="ARBA00022475"/>
    </source>
</evidence>
<dbReference type="PROSITE" id="PS50928">
    <property type="entry name" value="ABC_TM1"/>
    <property type="match status" value="1"/>
</dbReference>
<dbReference type="InterPro" id="IPR000515">
    <property type="entry name" value="MetI-like"/>
</dbReference>
<feature type="transmembrane region" description="Helical" evidence="7">
    <location>
        <begin position="181"/>
        <end position="206"/>
    </location>
</feature>
<feature type="transmembrane region" description="Helical" evidence="7">
    <location>
        <begin position="7"/>
        <end position="32"/>
    </location>
</feature>
<evidence type="ECO:0000256" key="5">
    <source>
        <dbReference type="ARBA" id="ARBA00022989"/>
    </source>
</evidence>
<sequence>MRFLSRFFLPIGVGLLGLTWLAPFAIALLMTLKSQREALTRPFWTFPSTIALFENLRFAWEIGKLQFGFRNSLLYATAGAAAAIIIASAAAFALAILRPRASFLIFMVIFSGTLFPFQMHIIPLFRMYQDFGLYDTRWGLLLFYMTISIPFCTFVLRNYFTTIPREIGEAARLDGLSDFGVYLRIYLPLSLAPITTLFVFEFTWIWNDLLFGITLAKSPEVRPIMAGLASLRGVHSASNPPGILAGALLASAPTILVFLGLQRYFIRGLVLSTRG</sequence>
<evidence type="ECO:0000256" key="2">
    <source>
        <dbReference type="ARBA" id="ARBA00022448"/>
    </source>
</evidence>
<keyword evidence="5 7" id="KW-1133">Transmembrane helix</keyword>
<feature type="domain" description="ABC transmembrane type-1" evidence="8">
    <location>
        <begin position="69"/>
        <end position="261"/>
    </location>
</feature>
<dbReference type="CDD" id="cd06261">
    <property type="entry name" value="TM_PBP2"/>
    <property type="match status" value="1"/>
</dbReference>
<organism evidence="9">
    <name type="scientific">Thermomicrobium roseum</name>
    <dbReference type="NCBI Taxonomy" id="500"/>
    <lineage>
        <taxon>Bacteria</taxon>
        <taxon>Pseudomonadati</taxon>
        <taxon>Thermomicrobiota</taxon>
        <taxon>Thermomicrobia</taxon>
        <taxon>Thermomicrobiales</taxon>
        <taxon>Thermomicrobiaceae</taxon>
        <taxon>Thermomicrobium</taxon>
    </lineage>
</organism>
<feature type="transmembrane region" description="Helical" evidence="7">
    <location>
        <begin position="141"/>
        <end position="160"/>
    </location>
</feature>
<evidence type="ECO:0000256" key="1">
    <source>
        <dbReference type="ARBA" id="ARBA00004651"/>
    </source>
</evidence>
<feature type="transmembrane region" description="Helical" evidence="7">
    <location>
        <begin position="73"/>
        <end position="96"/>
    </location>
</feature>
<keyword evidence="6 7" id="KW-0472">Membrane</keyword>
<evidence type="ECO:0000313" key="9">
    <source>
        <dbReference type="EMBL" id="HHM96792.1"/>
    </source>
</evidence>
<dbReference type="EMBL" id="DRWX01000287">
    <property type="protein sequence ID" value="HHM96792.1"/>
    <property type="molecule type" value="Genomic_DNA"/>
</dbReference>
<dbReference type="SUPFAM" id="SSF161098">
    <property type="entry name" value="MetI-like"/>
    <property type="match status" value="1"/>
</dbReference>
<keyword evidence="2 7" id="KW-0813">Transport</keyword>
<reference evidence="9" key="1">
    <citation type="journal article" date="2020" name="mSystems">
        <title>Genome- and Community-Level Interaction Insights into Carbon Utilization and Element Cycling Functions of Hydrothermarchaeota in Hydrothermal Sediment.</title>
        <authorList>
            <person name="Zhou Z."/>
            <person name="Liu Y."/>
            <person name="Xu W."/>
            <person name="Pan J."/>
            <person name="Luo Z.H."/>
            <person name="Li M."/>
        </authorList>
    </citation>
    <scope>NUCLEOTIDE SEQUENCE [LARGE SCALE GENOMIC DNA]</scope>
    <source>
        <strain evidence="9">SpSt-1065</strain>
    </source>
</reference>
<dbReference type="GO" id="GO:0005886">
    <property type="term" value="C:plasma membrane"/>
    <property type="evidence" value="ECO:0007669"/>
    <property type="project" value="UniProtKB-SubCell"/>
</dbReference>
<dbReference type="Gene3D" id="1.10.3720.10">
    <property type="entry name" value="MetI-like"/>
    <property type="match status" value="1"/>
</dbReference>
<name>A0A7C5RUM9_THERO</name>
<keyword evidence="4 7" id="KW-0812">Transmembrane</keyword>